<evidence type="ECO:0000256" key="1">
    <source>
        <dbReference type="ARBA" id="ARBA00004123"/>
    </source>
</evidence>
<name>A0A1B6D0H2_9HEMI</name>
<comment type="catalytic activity">
    <reaction evidence="15">
        <text>dodecanoyl-CoA + H2O = dodecanoate + CoA + H(+)</text>
        <dbReference type="Rhea" id="RHEA:30135"/>
        <dbReference type="ChEBI" id="CHEBI:15377"/>
        <dbReference type="ChEBI" id="CHEBI:15378"/>
        <dbReference type="ChEBI" id="CHEBI:18262"/>
        <dbReference type="ChEBI" id="CHEBI:57287"/>
        <dbReference type="ChEBI" id="CHEBI:57375"/>
    </reaction>
    <physiologicalReaction direction="left-to-right" evidence="15">
        <dbReference type="Rhea" id="RHEA:30136"/>
    </physiologicalReaction>
</comment>
<evidence type="ECO:0000256" key="20">
    <source>
        <dbReference type="ARBA" id="ARBA00067273"/>
    </source>
</evidence>
<evidence type="ECO:0000256" key="23">
    <source>
        <dbReference type="ARBA" id="ARBA00083956"/>
    </source>
</evidence>
<proteinExistence type="inferred from homology"/>
<sequence length="145" mass="15313">MALSQNIKTIWQHLISKNTFGSVLQKIDILSAENGKCTAELKVSDEHANSMGNLHGGMTATIVDVVSTLALTTSKRAAIGVSVDMSIMYLKGAPIGELVIISANTLKAGKTLAFLEVMISKKSNGDLVAKGCHTKFIGSESPLPK</sequence>
<dbReference type="FunFam" id="3.10.129.10:FF:000021">
    <property type="entry name" value="Acyl-coenzyme A thioesterase 13"/>
    <property type="match status" value="1"/>
</dbReference>
<accession>A0A1B6D0H2</accession>
<dbReference type="InterPro" id="IPR003736">
    <property type="entry name" value="PAAI_dom"/>
</dbReference>
<keyword evidence="8" id="KW-0007">Acetylation</keyword>
<comment type="catalytic activity">
    <reaction evidence="16">
        <text>hexanoyl-CoA + H2O = hexanoate + CoA + H(+)</text>
        <dbReference type="Rhea" id="RHEA:40115"/>
        <dbReference type="ChEBI" id="CHEBI:15377"/>
        <dbReference type="ChEBI" id="CHEBI:15378"/>
        <dbReference type="ChEBI" id="CHEBI:17120"/>
        <dbReference type="ChEBI" id="CHEBI:57287"/>
        <dbReference type="ChEBI" id="CHEBI:62620"/>
    </reaction>
    <physiologicalReaction direction="left-to-right" evidence="16">
        <dbReference type="Rhea" id="RHEA:40116"/>
    </physiologicalReaction>
</comment>
<evidence type="ECO:0000256" key="2">
    <source>
        <dbReference type="ARBA" id="ARBA00004173"/>
    </source>
</evidence>
<keyword evidence="6" id="KW-0963">Cytoplasm</keyword>
<evidence type="ECO:0000256" key="17">
    <source>
        <dbReference type="ARBA" id="ARBA00052976"/>
    </source>
</evidence>
<comment type="subunit">
    <text evidence="19">Homotetramer. Interacts with PCTP.</text>
</comment>
<dbReference type="Gene3D" id="3.10.129.10">
    <property type="entry name" value="Hotdog Thioesterase"/>
    <property type="match status" value="1"/>
</dbReference>
<evidence type="ECO:0000256" key="22">
    <source>
        <dbReference type="ARBA" id="ARBA00081533"/>
    </source>
</evidence>
<dbReference type="GO" id="GO:0005819">
    <property type="term" value="C:spindle"/>
    <property type="evidence" value="ECO:0007669"/>
    <property type="project" value="UniProtKB-SubCell"/>
</dbReference>
<comment type="catalytic activity">
    <reaction evidence="14">
        <text>decanoyl-CoA + H2O = decanoate + CoA + H(+)</text>
        <dbReference type="Rhea" id="RHEA:40059"/>
        <dbReference type="ChEBI" id="CHEBI:15377"/>
        <dbReference type="ChEBI" id="CHEBI:15378"/>
        <dbReference type="ChEBI" id="CHEBI:27689"/>
        <dbReference type="ChEBI" id="CHEBI:57287"/>
        <dbReference type="ChEBI" id="CHEBI:61430"/>
    </reaction>
    <physiologicalReaction direction="left-to-right" evidence="14">
        <dbReference type="Rhea" id="RHEA:40060"/>
    </physiologicalReaction>
</comment>
<keyword evidence="10" id="KW-0496">Mitochondrion</keyword>
<evidence type="ECO:0000256" key="18">
    <source>
        <dbReference type="ARBA" id="ARBA00058205"/>
    </source>
</evidence>
<reference evidence="25" key="1">
    <citation type="submission" date="2015-12" db="EMBL/GenBank/DDBJ databases">
        <title>De novo transcriptome assembly of four potential Pierce s Disease insect vectors from Arizona vineyards.</title>
        <authorList>
            <person name="Tassone E.E."/>
        </authorList>
    </citation>
    <scope>NUCLEOTIDE SEQUENCE</scope>
</reference>
<keyword evidence="12" id="KW-0539">Nucleus</keyword>
<comment type="function">
    <text evidence="18">Catalyzes the hydrolysis of acyl-CoAs into free fatty acids and coenzyme A (CoASH), regulating their respective intracellular levels. Has acyl-CoA thioesterase activity towards medium (C12) and long-chain (C18) fatty acyl-CoA substrates. Can also hydrolyze 3-hydroxyphenylacetyl-CoA and 3,4-dihydroxyphenylacetyl-CoA (in vitro). May play a role in controlling adaptive thermogenesis.</text>
</comment>
<evidence type="ECO:0000256" key="12">
    <source>
        <dbReference type="ARBA" id="ARBA00023242"/>
    </source>
</evidence>
<evidence type="ECO:0000256" key="10">
    <source>
        <dbReference type="ARBA" id="ARBA00023128"/>
    </source>
</evidence>
<gene>
    <name evidence="25" type="ORF">g.14298</name>
</gene>
<keyword evidence="9" id="KW-0443">Lipid metabolism</keyword>
<comment type="subcellular location">
    <subcellularLocation>
        <location evidence="3">Cytoplasm</location>
        <location evidence="3">Cytoskeleton</location>
        <location evidence="3">Spindle</location>
    </subcellularLocation>
    <subcellularLocation>
        <location evidence="4">Cytoplasm</location>
        <location evidence="4">Cytosol</location>
    </subcellularLocation>
    <subcellularLocation>
        <location evidence="2">Mitochondrion</location>
    </subcellularLocation>
    <subcellularLocation>
        <location evidence="1">Nucleus</location>
    </subcellularLocation>
</comment>
<evidence type="ECO:0000313" key="25">
    <source>
        <dbReference type="EMBL" id="JAS19123.1"/>
    </source>
</evidence>
<feature type="domain" description="Thioesterase" evidence="24">
    <location>
        <begin position="51"/>
        <end position="125"/>
    </location>
</feature>
<dbReference type="PANTHER" id="PTHR21660:SF1">
    <property type="entry name" value="ACYL-COENZYME A THIOESTERASE 13"/>
    <property type="match status" value="1"/>
</dbReference>
<evidence type="ECO:0000256" key="13">
    <source>
        <dbReference type="ARBA" id="ARBA00047588"/>
    </source>
</evidence>
<dbReference type="GO" id="GO:0047617">
    <property type="term" value="F:fatty acyl-CoA hydrolase activity"/>
    <property type="evidence" value="ECO:0007669"/>
    <property type="project" value="InterPro"/>
</dbReference>
<dbReference type="EMBL" id="GEDC01018175">
    <property type="protein sequence ID" value="JAS19123.1"/>
    <property type="molecule type" value="Transcribed_RNA"/>
</dbReference>
<comment type="similarity">
    <text evidence="5">Belongs to the thioesterase PaaI family.</text>
</comment>
<dbReference type="PANTHER" id="PTHR21660">
    <property type="entry name" value="THIOESTERASE SUPERFAMILY MEMBER-RELATED"/>
    <property type="match status" value="1"/>
</dbReference>
<dbReference type="GO" id="GO:0005634">
    <property type="term" value="C:nucleus"/>
    <property type="evidence" value="ECO:0007669"/>
    <property type="project" value="UniProtKB-SubCell"/>
</dbReference>
<evidence type="ECO:0000256" key="6">
    <source>
        <dbReference type="ARBA" id="ARBA00022490"/>
    </source>
</evidence>
<organism evidence="25">
    <name type="scientific">Clastoptera arizonana</name>
    <name type="common">Arizona spittle bug</name>
    <dbReference type="NCBI Taxonomy" id="38151"/>
    <lineage>
        <taxon>Eukaryota</taxon>
        <taxon>Metazoa</taxon>
        <taxon>Ecdysozoa</taxon>
        <taxon>Arthropoda</taxon>
        <taxon>Hexapoda</taxon>
        <taxon>Insecta</taxon>
        <taxon>Pterygota</taxon>
        <taxon>Neoptera</taxon>
        <taxon>Paraneoptera</taxon>
        <taxon>Hemiptera</taxon>
        <taxon>Auchenorrhyncha</taxon>
        <taxon>Cercopoidea</taxon>
        <taxon>Clastopteridae</taxon>
        <taxon>Clastoptera</taxon>
    </lineage>
</organism>
<keyword evidence="11" id="KW-0206">Cytoskeleton</keyword>
<evidence type="ECO:0000256" key="9">
    <source>
        <dbReference type="ARBA" id="ARBA00023098"/>
    </source>
</evidence>
<keyword evidence="7" id="KW-0378">Hydrolase</keyword>
<dbReference type="InterPro" id="IPR006683">
    <property type="entry name" value="Thioestr_dom"/>
</dbReference>
<protein>
    <recommendedName>
        <fullName evidence="20">Acyl-coenzyme A thioesterase 13</fullName>
    </recommendedName>
    <alternativeName>
        <fullName evidence="22">Hotdog-fold thioesterase superfamily member 2</fullName>
    </alternativeName>
    <alternativeName>
        <fullName evidence="21">Palmitoyl-CoA hydrolase</fullName>
    </alternativeName>
    <alternativeName>
        <fullName evidence="23">Thioesterase superfamily member 2</fullName>
    </alternativeName>
</protein>
<dbReference type="GO" id="GO:0005829">
    <property type="term" value="C:cytosol"/>
    <property type="evidence" value="ECO:0007669"/>
    <property type="project" value="UniProtKB-SubCell"/>
</dbReference>
<dbReference type="Pfam" id="PF03061">
    <property type="entry name" value="4HBT"/>
    <property type="match status" value="1"/>
</dbReference>
<evidence type="ECO:0000256" key="5">
    <source>
        <dbReference type="ARBA" id="ARBA00008324"/>
    </source>
</evidence>
<evidence type="ECO:0000256" key="15">
    <source>
        <dbReference type="ARBA" id="ARBA00048074"/>
    </source>
</evidence>
<dbReference type="GO" id="GO:0006629">
    <property type="term" value="P:lipid metabolic process"/>
    <property type="evidence" value="ECO:0007669"/>
    <property type="project" value="UniProtKB-KW"/>
</dbReference>
<evidence type="ECO:0000256" key="14">
    <source>
        <dbReference type="ARBA" id="ARBA00047969"/>
    </source>
</evidence>
<comment type="catalytic activity">
    <reaction evidence="13">
        <text>octanoyl-CoA + H2O = octanoate + CoA + H(+)</text>
        <dbReference type="Rhea" id="RHEA:30143"/>
        <dbReference type="ChEBI" id="CHEBI:15377"/>
        <dbReference type="ChEBI" id="CHEBI:15378"/>
        <dbReference type="ChEBI" id="CHEBI:25646"/>
        <dbReference type="ChEBI" id="CHEBI:57287"/>
        <dbReference type="ChEBI" id="CHEBI:57386"/>
    </reaction>
    <physiologicalReaction direction="left-to-right" evidence="13">
        <dbReference type="Rhea" id="RHEA:30144"/>
    </physiologicalReaction>
</comment>
<dbReference type="InterPro" id="IPR029069">
    <property type="entry name" value="HotDog_dom_sf"/>
</dbReference>
<dbReference type="SUPFAM" id="SSF54637">
    <property type="entry name" value="Thioesterase/thiol ester dehydrase-isomerase"/>
    <property type="match status" value="1"/>
</dbReference>
<dbReference type="CDD" id="cd03443">
    <property type="entry name" value="PaaI_thioesterase"/>
    <property type="match status" value="1"/>
</dbReference>
<dbReference type="AlphaFoldDB" id="A0A1B6D0H2"/>
<evidence type="ECO:0000256" key="7">
    <source>
        <dbReference type="ARBA" id="ARBA00022801"/>
    </source>
</evidence>
<evidence type="ECO:0000256" key="3">
    <source>
        <dbReference type="ARBA" id="ARBA00004186"/>
    </source>
</evidence>
<dbReference type="InterPro" id="IPR039298">
    <property type="entry name" value="ACOT13"/>
</dbReference>
<evidence type="ECO:0000256" key="19">
    <source>
        <dbReference type="ARBA" id="ARBA00064709"/>
    </source>
</evidence>
<evidence type="ECO:0000256" key="11">
    <source>
        <dbReference type="ARBA" id="ARBA00023212"/>
    </source>
</evidence>
<dbReference type="GO" id="GO:0005739">
    <property type="term" value="C:mitochondrion"/>
    <property type="evidence" value="ECO:0007669"/>
    <property type="project" value="UniProtKB-SubCell"/>
</dbReference>
<evidence type="ECO:0000259" key="24">
    <source>
        <dbReference type="Pfam" id="PF03061"/>
    </source>
</evidence>
<evidence type="ECO:0000256" key="8">
    <source>
        <dbReference type="ARBA" id="ARBA00022990"/>
    </source>
</evidence>
<comment type="catalytic activity">
    <reaction evidence="17">
        <text>a fatty acyl-CoA + H2O = a fatty acid + CoA + H(+)</text>
        <dbReference type="Rhea" id="RHEA:16781"/>
        <dbReference type="ChEBI" id="CHEBI:15377"/>
        <dbReference type="ChEBI" id="CHEBI:15378"/>
        <dbReference type="ChEBI" id="CHEBI:28868"/>
        <dbReference type="ChEBI" id="CHEBI:57287"/>
        <dbReference type="ChEBI" id="CHEBI:77636"/>
    </reaction>
    <physiologicalReaction direction="left-to-right" evidence="17">
        <dbReference type="Rhea" id="RHEA:16782"/>
    </physiologicalReaction>
</comment>
<evidence type="ECO:0000256" key="16">
    <source>
        <dbReference type="ARBA" id="ARBA00050199"/>
    </source>
</evidence>
<dbReference type="NCBIfam" id="TIGR00369">
    <property type="entry name" value="unchar_dom_1"/>
    <property type="match status" value="1"/>
</dbReference>
<evidence type="ECO:0000256" key="21">
    <source>
        <dbReference type="ARBA" id="ARBA00075657"/>
    </source>
</evidence>
<evidence type="ECO:0000256" key="4">
    <source>
        <dbReference type="ARBA" id="ARBA00004514"/>
    </source>
</evidence>